<reference evidence="1 2" key="1">
    <citation type="submission" date="2019-11" db="EMBL/GenBank/DDBJ databases">
        <authorList>
            <person name="Yang C."/>
            <person name="Li F."/>
        </authorList>
    </citation>
    <scope>NUCLEOTIDE SEQUENCE [LARGE SCALE GENOMIC DNA]</scope>
    <source>
        <strain evidence="1">KB4526</strain>
        <tissue evidence="1">Muscle</tissue>
    </source>
</reference>
<feature type="non-terminal residue" evidence="1">
    <location>
        <position position="93"/>
    </location>
</feature>
<name>A0A6G1B7J6_CROCR</name>
<dbReference type="Proteomes" id="UP000475037">
    <property type="component" value="Unassembled WGS sequence"/>
</dbReference>
<feature type="non-terminal residue" evidence="1">
    <location>
        <position position="1"/>
    </location>
</feature>
<keyword evidence="2" id="KW-1185">Reference proteome</keyword>
<sequence length="93" mass="11165">IENPELDPQMYGQLIFDKERKSILWKKRQPLFFFLINWTATGRRMKLDHSLTPYTKINSKWIKDLNVKQEIIKTLEDKAGNNLLELNCRNFLL</sequence>
<dbReference type="EMBL" id="VOAJ01001977">
    <property type="protein sequence ID" value="KAF0883677.1"/>
    <property type="molecule type" value="Genomic_DNA"/>
</dbReference>
<evidence type="ECO:0000313" key="2">
    <source>
        <dbReference type="Proteomes" id="UP000475037"/>
    </source>
</evidence>
<accession>A0A6G1B7J6</accession>
<gene>
    <name evidence="1" type="primary">Lin1_13</name>
    <name evidence="1" type="ORF">FOF47_R06496</name>
</gene>
<comment type="caution">
    <text evidence="1">The sequence shown here is derived from an EMBL/GenBank/DDBJ whole genome shotgun (WGS) entry which is preliminary data.</text>
</comment>
<organism evidence="1 2">
    <name type="scientific">Crocuta crocuta</name>
    <name type="common">Spotted hyena</name>
    <dbReference type="NCBI Taxonomy" id="9678"/>
    <lineage>
        <taxon>Eukaryota</taxon>
        <taxon>Metazoa</taxon>
        <taxon>Chordata</taxon>
        <taxon>Craniata</taxon>
        <taxon>Vertebrata</taxon>
        <taxon>Euteleostomi</taxon>
        <taxon>Mammalia</taxon>
        <taxon>Eutheria</taxon>
        <taxon>Laurasiatheria</taxon>
        <taxon>Carnivora</taxon>
        <taxon>Feliformia</taxon>
        <taxon>Hyaenidae</taxon>
        <taxon>Crocuta</taxon>
    </lineage>
</organism>
<protein>
    <submittedName>
        <fullName evidence="1">LIN1 transcriptase</fullName>
    </submittedName>
</protein>
<evidence type="ECO:0000313" key="1">
    <source>
        <dbReference type="EMBL" id="KAF0883677.1"/>
    </source>
</evidence>
<proteinExistence type="predicted"/>
<dbReference type="AlphaFoldDB" id="A0A6G1B7J6"/>